<dbReference type="InterPro" id="IPR037883">
    <property type="entry name" value="Knr4/Smi1-like_sf"/>
</dbReference>
<evidence type="ECO:0000313" key="3">
    <source>
        <dbReference type="Proteomes" id="UP000199029"/>
    </source>
</evidence>
<protein>
    <submittedName>
        <fullName evidence="2">SMI1 / KNR4 family (SUKH-1)</fullName>
    </submittedName>
</protein>
<feature type="domain" description="Knr4/Smi1-like" evidence="1">
    <location>
        <begin position="57"/>
        <end position="184"/>
    </location>
</feature>
<dbReference type="RefSeq" id="WP_092678813.1">
    <property type="nucleotide sequence ID" value="NZ_FOXS01000010.1"/>
</dbReference>
<dbReference type="SMART" id="SM00860">
    <property type="entry name" value="SMI1_KNR4"/>
    <property type="match status" value="1"/>
</dbReference>
<keyword evidence="3" id="KW-1185">Reference proteome</keyword>
<accession>A0A1I6BMZ0</accession>
<proteinExistence type="predicted"/>
<evidence type="ECO:0000259" key="1">
    <source>
        <dbReference type="SMART" id="SM00860"/>
    </source>
</evidence>
<reference evidence="3" key="1">
    <citation type="submission" date="2016-10" db="EMBL/GenBank/DDBJ databases">
        <authorList>
            <person name="Varghese N."/>
            <person name="Submissions S."/>
        </authorList>
    </citation>
    <scope>NUCLEOTIDE SEQUENCE [LARGE SCALE GENOMIC DNA]</scope>
    <source>
        <strain evidence="3">OR362-8,ATCC BAA-1266,JCM 13504</strain>
    </source>
</reference>
<dbReference type="EMBL" id="FOXS01000010">
    <property type="protein sequence ID" value="SFQ82281.1"/>
    <property type="molecule type" value="Genomic_DNA"/>
</dbReference>
<gene>
    <name evidence="2" type="ORF">SAMN04515668_4778</name>
</gene>
<organism evidence="2 3">
    <name type="scientific">Hymenobacter arizonensis</name>
    <name type="common">Siccationidurans arizonensis</name>
    <dbReference type="NCBI Taxonomy" id="1227077"/>
    <lineage>
        <taxon>Bacteria</taxon>
        <taxon>Pseudomonadati</taxon>
        <taxon>Bacteroidota</taxon>
        <taxon>Cytophagia</taxon>
        <taxon>Cytophagales</taxon>
        <taxon>Hymenobacteraceae</taxon>
        <taxon>Hymenobacter</taxon>
    </lineage>
</organism>
<dbReference type="Proteomes" id="UP000199029">
    <property type="component" value="Unassembled WGS sequence"/>
</dbReference>
<dbReference type="STRING" id="1227077.SAMN04515668_4778"/>
<dbReference type="SUPFAM" id="SSF160631">
    <property type="entry name" value="SMI1/KNR4-like"/>
    <property type="match status" value="1"/>
</dbReference>
<name>A0A1I6BMZ0_HYMAR</name>
<sequence>MTPVDLRVVHQFVDVALESLRQNDLMHRPHPAMPVEMQDETRAAEDDWIPWKPIPSTVTEHDVQQLEEQMNLRYPDLYKAFLRYQHFYELRPEQEVNFFSHGVYEWKDTLLNAYFHSWDPAKLIKRGYVCFADYSDWGIVCFDTNHQRPEDNDCPIVMIDHELLYHEPLSMEILSPSFADLMRGLRAAQENPRQPEE</sequence>
<evidence type="ECO:0000313" key="2">
    <source>
        <dbReference type="EMBL" id="SFQ82281.1"/>
    </source>
</evidence>
<dbReference type="AlphaFoldDB" id="A0A1I6BMZ0"/>
<dbReference type="InterPro" id="IPR018958">
    <property type="entry name" value="Knr4/Smi1-like_dom"/>
</dbReference>
<dbReference type="OrthoDB" id="8611998at2"/>
<dbReference type="Pfam" id="PF09346">
    <property type="entry name" value="SMI1_KNR4"/>
    <property type="match status" value="1"/>
</dbReference>
<dbReference type="Gene3D" id="3.40.1580.10">
    <property type="entry name" value="SMI1/KNR4-like"/>
    <property type="match status" value="1"/>
</dbReference>